<dbReference type="AlphaFoldDB" id="A0A2I0VTM7"/>
<proteinExistence type="predicted"/>
<reference evidence="1 2" key="1">
    <citation type="journal article" date="2016" name="Sci. Rep.">
        <title>The Dendrobium catenatum Lindl. genome sequence provides insights into polysaccharide synthase, floral development and adaptive evolution.</title>
        <authorList>
            <person name="Zhang G.Q."/>
            <person name="Xu Q."/>
            <person name="Bian C."/>
            <person name="Tsai W.C."/>
            <person name="Yeh C.M."/>
            <person name="Liu K.W."/>
            <person name="Yoshida K."/>
            <person name="Zhang L.S."/>
            <person name="Chang S.B."/>
            <person name="Chen F."/>
            <person name="Shi Y."/>
            <person name="Su Y.Y."/>
            <person name="Zhang Y.Q."/>
            <person name="Chen L.J."/>
            <person name="Yin Y."/>
            <person name="Lin M."/>
            <person name="Huang H."/>
            <person name="Deng H."/>
            <person name="Wang Z.W."/>
            <person name="Zhu S.L."/>
            <person name="Zhao X."/>
            <person name="Deng C."/>
            <person name="Niu S.C."/>
            <person name="Huang J."/>
            <person name="Wang M."/>
            <person name="Liu G.H."/>
            <person name="Yang H.J."/>
            <person name="Xiao X.J."/>
            <person name="Hsiao Y.Y."/>
            <person name="Wu W.L."/>
            <person name="Chen Y.Y."/>
            <person name="Mitsuda N."/>
            <person name="Ohme-Takagi M."/>
            <person name="Luo Y.B."/>
            <person name="Van de Peer Y."/>
            <person name="Liu Z.J."/>
        </authorList>
    </citation>
    <scope>NUCLEOTIDE SEQUENCE [LARGE SCALE GENOMIC DNA]</scope>
    <source>
        <tissue evidence="1">The whole plant</tissue>
    </source>
</reference>
<organism evidence="1 2">
    <name type="scientific">Dendrobium catenatum</name>
    <dbReference type="NCBI Taxonomy" id="906689"/>
    <lineage>
        <taxon>Eukaryota</taxon>
        <taxon>Viridiplantae</taxon>
        <taxon>Streptophyta</taxon>
        <taxon>Embryophyta</taxon>
        <taxon>Tracheophyta</taxon>
        <taxon>Spermatophyta</taxon>
        <taxon>Magnoliopsida</taxon>
        <taxon>Liliopsida</taxon>
        <taxon>Asparagales</taxon>
        <taxon>Orchidaceae</taxon>
        <taxon>Epidendroideae</taxon>
        <taxon>Malaxideae</taxon>
        <taxon>Dendrobiinae</taxon>
        <taxon>Dendrobium</taxon>
    </lineage>
</organism>
<keyword evidence="2" id="KW-1185">Reference proteome</keyword>
<gene>
    <name evidence="1" type="ORF">MA16_Dca014190</name>
</gene>
<sequence length="147" mass="16640">MFLMCFRYRNASLAVVLEQLGWPANLWETAASARRCYRTAQKSQDCLQNVSTRAKPIGSEVQERNQLVQDTSFACTGDAIYEEEHVAFPNDEPLPMVEDAEDVFTLPLESSLFTFIAAINQFAKVIAIEEGTMAWVIRGQICLLWLE</sequence>
<dbReference type="EMBL" id="KZ503248">
    <property type="protein sequence ID" value="PKU66771.1"/>
    <property type="molecule type" value="Genomic_DNA"/>
</dbReference>
<reference evidence="1 2" key="2">
    <citation type="journal article" date="2017" name="Nature">
        <title>The Apostasia genome and the evolution of orchids.</title>
        <authorList>
            <person name="Zhang G.Q."/>
            <person name="Liu K.W."/>
            <person name="Li Z."/>
            <person name="Lohaus R."/>
            <person name="Hsiao Y.Y."/>
            <person name="Niu S.C."/>
            <person name="Wang J.Y."/>
            <person name="Lin Y.C."/>
            <person name="Xu Q."/>
            <person name="Chen L.J."/>
            <person name="Yoshida K."/>
            <person name="Fujiwara S."/>
            <person name="Wang Z.W."/>
            <person name="Zhang Y.Q."/>
            <person name="Mitsuda N."/>
            <person name="Wang M."/>
            <person name="Liu G.H."/>
            <person name="Pecoraro L."/>
            <person name="Huang H.X."/>
            <person name="Xiao X.J."/>
            <person name="Lin M."/>
            <person name="Wu X.Y."/>
            <person name="Wu W.L."/>
            <person name="Chen Y.Y."/>
            <person name="Chang S.B."/>
            <person name="Sakamoto S."/>
            <person name="Ohme-Takagi M."/>
            <person name="Yagi M."/>
            <person name="Zeng S.J."/>
            <person name="Shen C.Y."/>
            <person name="Yeh C.M."/>
            <person name="Luo Y.B."/>
            <person name="Tsai W.C."/>
            <person name="Van de Peer Y."/>
            <person name="Liu Z.J."/>
        </authorList>
    </citation>
    <scope>NUCLEOTIDE SEQUENCE [LARGE SCALE GENOMIC DNA]</scope>
    <source>
        <tissue evidence="1">The whole plant</tissue>
    </source>
</reference>
<accession>A0A2I0VTM7</accession>
<protein>
    <submittedName>
        <fullName evidence="1">Uncharacterized protein</fullName>
    </submittedName>
</protein>
<evidence type="ECO:0000313" key="2">
    <source>
        <dbReference type="Proteomes" id="UP000233837"/>
    </source>
</evidence>
<evidence type="ECO:0000313" key="1">
    <source>
        <dbReference type="EMBL" id="PKU66771.1"/>
    </source>
</evidence>
<name>A0A2I0VTM7_9ASPA</name>
<dbReference type="Proteomes" id="UP000233837">
    <property type="component" value="Unassembled WGS sequence"/>
</dbReference>